<organism evidence="1 2">
    <name type="scientific">Diploptera punctata</name>
    <name type="common">Pacific beetle cockroach</name>
    <dbReference type="NCBI Taxonomy" id="6984"/>
    <lineage>
        <taxon>Eukaryota</taxon>
        <taxon>Metazoa</taxon>
        <taxon>Ecdysozoa</taxon>
        <taxon>Arthropoda</taxon>
        <taxon>Hexapoda</taxon>
        <taxon>Insecta</taxon>
        <taxon>Pterygota</taxon>
        <taxon>Neoptera</taxon>
        <taxon>Polyneoptera</taxon>
        <taxon>Dictyoptera</taxon>
        <taxon>Blattodea</taxon>
        <taxon>Blaberoidea</taxon>
        <taxon>Blaberidae</taxon>
        <taxon>Diplopterinae</taxon>
        <taxon>Diploptera</taxon>
    </lineage>
</organism>
<evidence type="ECO:0000313" key="1">
    <source>
        <dbReference type="EMBL" id="KAJ9593590.1"/>
    </source>
</evidence>
<feature type="non-terminal residue" evidence="1">
    <location>
        <position position="74"/>
    </location>
</feature>
<sequence>SHLRHRRFLRGFFYQLRNSCYFTPCFTRRTQCFPMIPSQLRVLSLYNALYRVKGSFLIERWTIFVSFYISCTIN</sequence>
<comment type="caution">
    <text evidence="1">The sequence shown here is derived from an EMBL/GenBank/DDBJ whole genome shotgun (WGS) entry which is preliminary data.</text>
</comment>
<feature type="non-terminal residue" evidence="1">
    <location>
        <position position="1"/>
    </location>
</feature>
<protein>
    <submittedName>
        <fullName evidence="1">Uncharacterized protein</fullName>
    </submittedName>
</protein>
<accession>A0AAD8EK59</accession>
<dbReference type="EMBL" id="JASPKZ010003424">
    <property type="protein sequence ID" value="KAJ9593590.1"/>
    <property type="molecule type" value="Genomic_DNA"/>
</dbReference>
<dbReference type="Proteomes" id="UP001233999">
    <property type="component" value="Unassembled WGS sequence"/>
</dbReference>
<proteinExistence type="predicted"/>
<keyword evidence="2" id="KW-1185">Reference proteome</keyword>
<reference evidence="1" key="2">
    <citation type="submission" date="2023-05" db="EMBL/GenBank/DDBJ databases">
        <authorList>
            <person name="Fouks B."/>
        </authorList>
    </citation>
    <scope>NUCLEOTIDE SEQUENCE</scope>
    <source>
        <strain evidence="1">Stay&amp;Tobe</strain>
        <tissue evidence="1">Testes</tissue>
    </source>
</reference>
<dbReference type="AlphaFoldDB" id="A0AAD8EK59"/>
<name>A0AAD8EK59_DIPPU</name>
<gene>
    <name evidence="1" type="ORF">L9F63_014859</name>
</gene>
<evidence type="ECO:0000313" key="2">
    <source>
        <dbReference type="Proteomes" id="UP001233999"/>
    </source>
</evidence>
<reference evidence="1" key="1">
    <citation type="journal article" date="2023" name="IScience">
        <title>Live-bearing cockroach genome reveals convergent evolutionary mechanisms linked to viviparity in insects and beyond.</title>
        <authorList>
            <person name="Fouks B."/>
            <person name="Harrison M.C."/>
            <person name="Mikhailova A.A."/>
            <person name="Marchal E."/>
            <person name="English S."/>
            <person name="Carruthers M."/>
            <person name="Jennings E.C."/>
            <person name="Chiamaka E.L."/>
            <person name="Frigard R.A."/>
            <person name="Pippel M."/>
            <person name="Attardo G.M."/>
            <person name="Benoit J.B."/>
            <person name="Bornberg-Bauer E."/>
            <person name="Tobe S.S."/>
        </authorList>
    </citation>
    <scope>NUCLEOTIDE SEQUENCE</scope>
    <source>
        <strain evidence="1">Stay&amp;Tobe</strain>
    </source>
</reference>